<dbReference type="InterPro" id="IPR050141">
    <property type="entry name" value="GCL_type2/YbdK_subfam"/>
</dbReference>
<dbReference type="EC" id="6.3.2.2" evidence="5"/>
<dbReference type="SUPFAM" id="SSF55931">
    <property type="entry name" value="Glutamine synthetase/guanido kinase"/>
    <property type="match status" value="1"/>
</dbReference>
<dbReference type="NCBIfam" id="TIGR02050">
    <property type="entry name" value="gshA_cyan_rel"/>
    <property type="match status" value="1"/>
</dbReference>
<dbReference type="InterPro" id="IPR014746">
    <property type="entry name" value="Gln_synth/guanido_kin_cat_dom"/>
</dbReference>
<comment type="similarity">
    <text evidence="5">Belongs to the glutamate--cysteine ligase type 2 family. YbdK subfamily.</text>
</comment>
<evidence type="ECO:0000313" key="7">
    <source>
        <dbReference type="Proteomes" id="UP001227101"/>
    </source>
</evidence>
<keyword evidence="7" id="KW-1185">Reference proteome</keyword>
<protein>
    <recommendedName>
        <fullName evidence="5">Putative glutamate--cysteine ligase 2</fullName>
        <ecNumber evidence="5">6.3.2.2</ecNumber>
    </recommendedName>
    <alternativeName>
        <fullName evidence="5">Gamma-glutamylcysteine synthetase 2</fullName>
        <shortName evidence="5">GCS 2</shortName>
        <shortName evidence="5">Gamma-GCS 2</shortName>
    </alternativeName>
</protein>
<comment type="catalytic activity">
    <reaction evidence="4 5">
        <text>L-cysteine + L-glutamate + ATP = gamma-L-glutamyl-L-cysteine + ADP + phosphate + H(+)</text>
        <dbReference type="Rhea" id="RHEA:13285"/>
        <dbReference type="ChEBI" id="CHEBI:15378"/>
        <dbReference type="ChEBI" id="CHEBI:29985"/>
        <dbReference type="ChEBI" id="CHEBI:30616"/>
        <dbReference type="ChEBI" id="CHEBI:35235"/>
        <dbReference type="ChEBI" id="CHEBI:43474"/>
        <dbReference type="ChEBI" id="CHEBI:58173"/>
        <dbReference type="ChEBI" id="CHEBI:456216"/>
        <dbReference type="EC" id="6.3.2.2"/>
    </reaction>
</comment>
<dbReference type="Gene3D" id="3.30.590.20">
    <property type="match status" value="1"/>
</dbReference>
<evidence type="ECO:0000256" key="5">
    <source>
        <dbReference type="HAMAP-Rule" id="MF_01609"/>
    </source>
</evidence>
<organism evidence="6 7">
    <name type="scientific">Amycolatopsis nalaikhensis</name>
    <dbReference type="NCBI Taxonomy" id="715472"/>
    <lineage>
        <taxon>Bacteria</taxon>
        <taxon>Bacillati</taxon>
        <taxon>Actinomycetota</taxon>
        <taxon>Actinomycetes</taxon>
        <taxon>Pseudonocardiales</taxon>
        <taxon>Pseudonocardiaceae</taxon>
        <taxon>Amycolatopsis</taxon>
    </lineage>
</organism>
<dbReference type="Proteomes" id="UP001227101">
    <property type="component" value="Chromosome"/>
</dbReference>
<gene>
    <name evidence="6" type="ORF">QP939_34015</name>
</gene>
<dbReference type="PANTHER" id="PTHR36510">
    <property type="entry name" value="GLUTAMATE--CYSTEINE LIGASE 2-RELATED"/>
    <property type="match status" value="1"/>
</dbReference>
<evidence type="ECO:0000256" key="3">
    <source>
        <dbReference type="ARBA" id="ARBA00022840"/>
    </source>
</evidence>
<dbReference type="HAMAP" id="MF_01609">
    <property type="entry name" value="Glu_cys_ligase_2"/>
    <property type="match status" value="1"/>
</dbReference>
<keyword evidence="2 5" id="KW-0547">Nucleotide-binding</keyword>
<comment type="function">
    <text evidence="5">ATP-dependent carboxylate-amine ligase which exhibits weak glutamate--cysteine ligase activity.</text>
</comment>
<dbReference type="EMBL" id="CP127173">
    <property type="protein sequence ID" value="WIV53870.1"/>
    <property type="molecule type" value="Genomic_DNA"/>
</dbReference>
<evidence type="ECO:0000256" key="1">
    <source>
        <dbReference type="ARBA" id="ARBA00022598"/>
    </source>
</evidence>
<dbReference type="NCBIfam" id="NF010041">
    <property type="entry name" value="PRK13517.1-1"/>
    <property type="match status" value="1"/>
</dbReference>
<proteinExistence type="inferred from homology"/>
<accession>A0ABY8XE28</accession>
<evidence type="ECO:0000313" key="6">
    <source>
        <dbReference type="EMBL" id="WIV53870.1"/>
    </source>
</evidence>
<dbReference type="InterPro" id="IPR006336">
    <property type="entry name" value="GCS2"/>
</dbReference>
<dbReference type="InterPro" id="IPR011793">
    <property type="entry name" value="YbdK"/>
</dbReference>
<dbReference type="Pfam" id="PF04107">
    <property type="entry name" value="GCS2"/>
    <property type="match status" value="1"/>
</dbReference>
<dbReference type="RefSeq" id="WP_285450368.1">
    <property type="nucleotide sequence ID" value="NZ_CP127173.1"/>
</dbReference>
<sequence>MDDGGGTVGVEEEFVLVDPRSGATAAAAPRVLQLLADEPGVMAEFLRFQVETATGVCRSLSAVRAELTRLRRRVAEAAEHAGCVALATGVAPFGAVSQVTADPRYRTLATWFPALVGEAGTCACHVHVGVPSRAAGVRVLARLRPWLGALLAISANSPYVDGLDSGWASARYPLWSRWPTARPPGEWRDVVAYDAAVGGAIRRGEAIDARSVYFYARLSPRHPTVEVRIADVCLDVDDAVLLAGLVRGLVVTALAEERRGAPLPPVPDALVERSLRAAARYGLAGPGVDVLTGTLVASEGLVEDLLAYVRPALRATGDLEDVLAGWYALGSRGGGAEQQRALRAVSGTPVEFVARLAAATRGEDTSSTERKAAQ</sequence>
<name>A0ABY8XE28_9PSEU</name>
<reference evidence="6 7" key="1">
    <citation type="submission" date="2023-06" db="EMBL/GenBank/DDBJ databases">
        <authorList>
            <person name="Oyuntsetseg B."/>
            <person name="Kim S.B."/>
        </authorList>
    </citation>
    <scope>NUCLEOTIDE SEQUENCE [LARGE SCALE GENOMIC DNA]</scope>
    <source>
        <strain evidence="6 7">2-2</strain>
    </source>
</reference>
<keyword evidence="1 5" id="KW-0436">Ligase</keyword>
<evidence type="ECO:0000256" key="4">
    <source>
        <dbReference type="ARBA" id="ARBA00048819"/>
    </source>
</evidence>
<dbReference type="PANTHER" id="PTHR36510:SF1">
    <property type="entry name" value="GLUTAMATE--CYSTEINE LIGASE 2-RELATED"/>
    <property type="match status" value="1"/>
</dbReference>
<evidence type="ECO:0000256" key="2">
    <source>
        <dbReference type="ARBA" id="ARBA00022741"/>
    </source>
</evidence>
<dbReference type="GO" id="GO:0004357">
    <property type="term" value="F:glutamate-cysteine ligase activity"/>
    <property type="evidence" value="ECO:0007669"/>
    <property type="project" value="UniProtKB-EC"/>
</dbReference>
<keyword evidence="3 5" id="KW-0067">ATP-binding</keyword>